<sequence>MKLQQTYLKQKTFRFKRWSRKGYAAFFSLGRAVTIGQLSSNVAERFQIKNGSNHSSVLLTGQIGAEEAKKETELLQEQSCAEAISWLSQMLLLLFSLQTVKQTSAAGSFAYIIICIYPKAGSFSYAETSRFSIS</sequence>
<proteinExistence type="predicted"/>
<accession>A0A0F5JRP7</accession>
<name>A0A0F5JRP7_9BACT</name>
<dbReference type="Proteomes" id="UP000033047">
    <property type="component" value="Unassembled WGS sequence"/>
</dbReference>
<protein>
    <submittedName>
        <fullName evidence="1">Uncharacterized protein</fullName>
    </submittedName>
</protein>
<gene>
    <name evidence="1" type="ORF">HMPREF1535_00317</name>
</gene>
<dbReference type="AlphaFoldDB" id="A0A0F5JRP7"/>
<comment type="caution">
    <text evidence="1">The sequence shown here is derived from an EMBL/GenBank/DDBJ whole genome shotgun (WGS) entry which is preliminary data.</text>
</comment>
<dbReference type="RefSeq" id="WP_007659056.1">
    <property type="nucleotide sequence ID" value="NZ_KQ033912.1"/>
</dbReference>
<evidence type="ECO:0000313" key="2">
    <source>
        <dbReference type="Proteomes" id="UP000033047"/>
    </source>
</evidence>
<evidence type="ECO:0000313" key="1">
    <source>
        <dbReference type="EMBL" id="KKB60042.1"/>
    </source>
</evidence>
<organism evidence="1 2">
    <name type="scientific">Parabacteroides goldsteinii DSM 19448 = WAL 12034</name>
    <dbReference type="NCBI Taxonomy" id="927665"/>
    <lineage>
        <taxon>Bacteria</taxon>
        <taxon>Pseudomonadati</taxon>
        <taxon>Bacteroidota</taxon>
        <taxon>Bacteroidia</taxon>
        <taxon>Bacteroidales</taxon>
        <taxon>Tannerellaceae</taxon>
        <taxon>Parabacteroides</taxon>
    </lineage>
</organism>
<dbReference type="HOGENOM" id="CLU_1894206_0_0_10"/>
<dbReference type="STRING" id="927665.HMPREF1535_00317"/>
<dbReference type="EMBL" id="AQHV01000001">
    <property type="protein sequence ID" value="KKB60042.1"/>
    <property type="molecule type" value="Genomic_DNA"/>
</dbReference>
<dbReference type="PATRIC" id="fig|927665.4.peg.317"/>
<reference evidence="1 2" key="1">
    <citation type="submission" date="2013-04" db="EMBL/GenBank/DDBJ databases">
        <title>The Genome Sequence of Parabacteroides goldsteinii DSM 19448.</title>
        <authorList>
            <consortium name="The Broad Institute Genomics Platform"/>
            <person name="Earl A."/>
            <person name="Ward D."/>
            <person name="Feldgarden M."/>
            <person name="Gevers D."/>
            <person name="Martens E."/>
            <person name="Sakamoto M."/>
            <person name="Benno Y."/>
            <person name="Song Y."/>
            <person name="Liu C."/>
            <person name="Lee J."/>
            <person name="Bolanos M."/>
            <person name="Vaisanen M.L."/>
            <person name="Finegold S.M."/>
            <person name="Walker B."/>
            <person name="Young S."/>
            <person name="Zeng Q."/>
            <person name="Gargeya S."/>
            <person name="Fitzgerald M."/>
            <person name="Haas B."/>
            <person name="Abouelleil A."/>
            <person name="Allen A.W."/>
            <person name="Alvarado L."/>
            <person name="Arachchi H.M."/>
            <person name="Berlin A.M."/>
            <person name="Chapman S.B."/>
            <person name="Gainer-Dewar J."/>
            <person name="Goldberg J."/>
            <person name="Griggs A."/>
            <person name="Gujja S."/>
            <person name="Hansen M."/>
            <person name="Howarth C."/>
            <person name="Imamovic A."/>
            <person name="Ireland A."/>
            <person name="Larimer J."/>
            <person name="McCowan C."/>
            <person name="Murphy C."/>
            <person name="Pearson M."/>
            <person name="Poon T.W."/>
            <person name="Priest M."/>
            <person name="Roberts A."/>
            <person name="Saif S."/>
            <person name="Shea T."/>
            <person name="Sisk P."/>
            <person name="Sykes S."/>
            <person name="Wortman J."/>
            <person name="Nusbaum C."/>
            <person name="Birren B."/>
        </authorList>
    </citation>
    <scope>NUCLEOTIDE SEQUENCE [LARGE SCALE GENOMIC DNA]</scope>
    <source>
        <strain evidence="1 2">DSM 19448</strain>
    </source>
</reference>